<protein>
    <submittedName>
        <fullName evidence="2">Uncharacterized protein</fullName>
    </submittedName>
</protein>
<evidence type="ECO:0000313" key="3">
    <source>
        <dbReference type="Proteomes" id="UP000644749"/>
    </source>
</evidence>
<name>A0ABS1S8R3_9RHOB</name>
<evidence type="ECO:0000256" key="1">
    <source>
        <dbReference type="SAM" id="MobiDB-lite"/>
    </source>
</evidence>
<dbReference type="Proteomes" id="UP000644749">
    <property type="component" value="Unassembled WGS sequence"/>
</dbReference>
<comment type="caution">
    <text evidence="2">The sequence shown here is derived from an EMBL/GenBank/DDBJ whole genome shotgun (WGS) entry which is preliminary data.</text>
</comment>
<feature type="region of interest" description="Disordered" evidence="1">
    <location>
        <begin position="54"/>
        <end position="74"/>
    </location>
</feature>
<gene>
    <name evidence="2" type="ORF">JL111_11245</name>
</gene>
<organism evidence="2 3">
    <name type="scientific">Paracoccus aerius</name>
    <dbReference type="NCBI Taxonomy" id="1915382"/>
    <lineage>
        <taxon>Bacteria</taxon>
        <taxon>Pseudomonadati</taxon>
        <taxon>Pseudomonadota</taxon>
        <taxon>Alphaproteobacteria</taxon>
        <taxon>Rhodobacterales</taxon>
        <taxon>Paracoccaceae</taxon>
        <taxon>Paracoccus</taxon>
    </lineage>
</organism>
<dbReference type="RefSeq" id="WP_202380150.1">
    <property type="nucleotide sequence ID" value="NZ_JBHSUR010000002.1"/>
</dbReference>
<keyword evidence="3" id="KW-1185">Reference proteome</keyword>
<accession>A0ABS1S8R3</accession>
<evidence type="ECO:0000313" key="2">
    <source>
        <dbReference type="EMBL" id="MBL3674062.1"/>
    </source>
</evidence>
<sequence length="74" mass="8143">MKKTRQILSHRSALILYNYSQQSWKGKKNPTAQADLAGLSRLPVADLHLVARHSRQRGATLPSPASGQHPMLSA</sequence>
<reference evidence="2 3" key="1">
    <citation type="submission" date="2021-01" db="EMBL/GenBank/DDBJ databases">
        <title>011410 draft genome.</title>
        <authorList>
            <person name="Lang L."/>
        </authorList>
    </citation>
    <scope>NUCLEOTIDE SEQUENCE [LARGE SCALE GENOMIC DNA]</scope>
    <source>
        <strain evidence="2 3">KCTC 42845</strain>
    </source>
</reference>
<dbReference type="EMBL" id="JAESHT010000008">
    <property type="protein sequence ID" value="MBL3674062.1"/>
    <property type="molecule type" value="Genomic_DNA"/>
</dbReference>
<proteinExistence type="predicted"/>